<feature type="domain" description="DUF427" evidence="1">
    <location>
        <begin position="18"/>
        <end position="108"/>
    </location>
</feature>
<accession>A0ABQ2YXF7</accession>
<dbReference type="Pfam" id="PF04248">
    <property type="entry name" value="NTP_transf_9"/>
    <property type="match status" value="1"/>
</dbReference>
<gene>
    <name evidence="2" type="ORF">GCM10007160_27620</name>
</gene>
<organism evidence="2 3">
    <name type="scientific">Litchfieldella qijiaojingensis</name>
    <dbReference type="NCBI Taxonomy" id="980347"/>
    <lineage>
        <taxon>Bacteria</taxon>
        <taxon>Pseudomonadati</taxon>
        <taxon>Pseudomonadota</taxon>
        <taxon>Gammaproteobacteria</taxon>
        <taxon>Oceanospirillales</taxon>
        <taxon>Halomonadaceae</taxon>
        <taxon>Litchfieldella</taxon>
    </lineage>
</organism>
<evidence type="ECO:0000313" key="3">
    <source>
        <dbReference type="Proteomes" id="UP000653056"/>
    </source>
</evidence>
<proteinExistence type="predicted"/>
<dbReference type="EMBL" id="BMXS01000014">
    <property type="protein sequence ID" value="GGX98555.1"/>
    <property type="molecule type" value="Genomic_DNA"/>
</dbReference>
<comment type="caution">
    <text evidence="2">The sequence shown here is derived from an EMBL/GenBank/DDBJ whole genome shotgun (WGS) entry which is preliminary data.</text>
</comment>
<keyword evidence="3" id="KW-1185">Reference proteome</keyword>
<dbReference type="PANTHER" id="PTHR34310">
    <property type="entry name" value="DUF427 DOMAIN PROTEIN (AFU_ORTHOLOGUE AFUA_3G02220)"/>
    <property type="match status" value="1"/>
</dbReference>
<dbReference type="InterPro" id="IPR007361">
    <property type="entry name" value="DUF427"/>
</dbReference>
<dbReference type="RefSeq" id="WP_189470165.1">
    <property type="nucleotide sequence ID" value="NZ_BMXS01000014.1"/>
</dbReference>
<sequence length="119" mass="13505">MIHDPAGHISLHLNPQRVRVWVGDTLIADTQNAIELREKGYPHRQYIPRQDVDMERLTRSATVTHCPFKGDASYYSLELDGETLTDVAWSYEQPFDAMADIAGHLAFDAPLVRHSFDAI</sequence>
<name>A0ABQ2YXF7_9GAMM</name>
<reference evidence="3" key="1">
    <citation type="journal article" date="2019" name="Int. J. Syst. Evol. Microbiol.">
        <title>The Global Catalogue of Microorganisms (GCM) 10K type strain sequencing project: providing services to taxonomists for standard genome sequencing and annotation.</title>
        <authorList>
            <consortium name="The Broad Institute Genomics Platform"/>
            <consortium name="The Broad Institute Genome Sequencing Center for Infectious Disease"/>
            <person name="Wu L."/>
            <person name="Ma J."/>
        </authorList>
    </citation>
    <scope>NUCLEOTIDE SEQUENCE [LARGE SCALE GENOMIC DNA]</scope>
    <source>
        <strain evidence="3">KCTC 22228</strain>
    </source>
</reference>
<dbReference type="Proteomes" id="UP000653056">
    <property type="component" value="Unassembled WGS sequence"/>
</dbReference>
<dbReference type="PANTHER" id="PTHR34310:SF9">
    <property type="entry name" value="BLR5716 PROTEIN"/>
    <property type="match status" value="1"/>
</dbReference>
<dbReference type="Gene3D" id="2.170.150.40">
    <property type="entry name" value="Domain of unknown function (DUF427)"/>
    <property type="match status" value="1"/>
</dbReference>
<dbReference type="InterPro" id="IPR038694">
    <property type="entry name" value="DUF427_sf"/>
</dbReference>
<evidence type="ECO:0000313" key="2">
    <source>
        <dbReference type="EMBL" id="GGX98555.1"/>
    </source>
</evidence>
<protein>
    <recommendedName>
        <fullName evidence="1">DUF427 domain-containing protein</fullName>
    </recommendedName>
</protein>
<evidence type="ECO:0000259" key="1">
    <source>
        <dbReference type="Pfam" id="PF04248"/>
    </source>
</evidence>